<evidence type="ECO:0000313" key="4">
    <source>
        <dbReference type="EMBL" id="KKS25422.1"/>
    </source>
</evidence>
<gene>
    <name evidence="4" type="ORF">UU84_C0043G0002</name>
</gene>
<dbReference type="GO" id="GO:0030527">
    <property type="term" value="F:structural constituent of chromatin"/>
    <property type="evidence" value="ECO:0007669"/>
    <property type="project" value="InterPro"/>
</dbReference>
<evidence type="ECO:0000313" key="5">
    <source>
        <dbReference type="Proteomes" id="UP000033859"/>
    </source>
</evidence>
<dbReference type="PRINTS" id="PR01727">
    <property type="entry name" value="DNABINDINGHU"/>
</dbReference>
<dbReference type="EMBL" id="LCCE01000043">
    <property type="protein sequence ID" value="KKS25422.1"/>
    <property type="molecule type" value="Genomic_DNA"/>
</dbReference>
<name>A0A0G0XLS5_9BACT</name>
<dbReference type="GO" id="GO:0003677">
    <property type="term" value="F:DNA binding"/>
    <property type="evidence" value="ECO:0007669"/>
    <property type="project" value="UniProtKB-KW"/>
</dbReference>
<dbReference type="PANTHER" id="PTHR33175:SF3">
    <property type="entry name" value="DNA-BINDING PROTEIN HU-BETA"/>
    <property type="match status" value="1"/>
</dbReference>
<dbReference type="GO" id="GO:0005829">
    <property type="term" value="C:cytosol"/>
    <property type="evidence" value="ECO:0007669"/>
    <property type="project" value="TreeGrafter"/>
</dbReference>
<dbReference type="InterPro" id="IPR000119">
    <property type="entry name" value="Hist_DNA-bd"/>
</dbReference>
<evidence type="ECO:0000256" key="1">
    <source>
        <dbReference type="ARBA" id="ARBA00023067"/>
    </source>
</evidence>
<comment type="caution">
    <text evidence="4">The sequence shown here is derived from an EMBL/GenBank/DDBJ whole genome shotgun (WGS) entry which is preliminary data.</text>
</comment>
<dbReference type="InterPro" id="IPR010992">
    <property type="entry name" value="IHF-like_DNA-bd_dom_sf"/>
</dbReference>
<evidence type="ECO:0000256" key="3">
    <source>
        <dbReference type="RuleBase" id="RU003939"/>
    </source>
</evidence>
<evidence type="ECO:0000256" key="2">
    <source>
        <dbReference type="ARBA" id="ARBA00023125"/>
    </source>
</evidence>
<organism evidence="4 5">
    <name type="scientific">Candidatus Yanofskybacteria bacterium GW2011_GWC2_41_9</name>
    <dbReference type="NCBI Taxonomy" id="1619029"/>
    <lineage>
        <taxon>Bacteria</taxon>
        <taxon>Candidatus Yanofskyibacteriota</taxon>
    </lineage>
</organism>
<reference evidence="4 5" key="1">
    <citation type="journal article" date="2015" name="Nature">
        <title>rRNA introns, odd ribosomes, and small enigmatic genomes across a large radiation of phyla.</title>
        <authorList>
            <person name="Brown C.T."/>
            <person name="Hug L.A."/>
            <person name="Thomas B.C."/>
            <person name="Sharon I."/>
            <person name="Castelle C.J."/>
            <person name="Singh A."/>
            <person name="Wilkins M.J."/>
            <person name="Williams K.H."/>
            <person name="Banfield J.F."/>
        </authorList>
    </citation>
    <scope>NUCLEOTIDE SEQUENCE [LARGE SCALE GENOMIC DNA]</scope>
</reference>
<protein>
    <submittedName>
        <fullName evidence="4">DNA-binding protein HU</fullName>
    </submittedName>
</protein>
<dbReference type="Proteomes" id="UP000033859">
    <property type="component" value="Unassembled WGS sequence"/>
</dbReference>
<dbReference type="Gene3D" id="4.10.520.10">
    <property type="entry name" value="IHF-like DNA-binding proteins"/>
    <property type="match status" value="1"/>
</dbReference>
<dbReference type="InterPro" id="IPR020816">
    <property type="entry name" value="Histone-like_DNA-bd_CS"/>
</dbReference>
<sequence length="90" mass="9615">MNKDKLVDMVSAKLGSTKAEAERAINAMLDEITSALSRGEEVSLTGFGAFAVSSRKARPGVNPRTGEKIQIAAVKVPKFRAGKNLKEAVR</sequence>
<dbReference type="PANTHER" id="PTHR33175">
    <property type="entry name" value="DNA-BINDING PROTEIN HU"/>
    <property type="match status" value="1"/>
</dbReference>
<dbReference type="PROSITE" id="PS00045">
    <property type="entry name" value="HISTONE_LIKE"/>
    <property type="match status" value="1"/>
</dbReference>
<dbReference type="SUPFAM" id="SSF47729">
    <property type="entry name" value="IHF-like DNA-binding proteins"/>
    <property type="match status" value="1"/>
</dbReference>
<dbReference type="CDD" id="cd13831">
    <property type="entry name" value="HU"/>
    <property type="match status" value="1"/>
</dbReference>
<keyword evidence="2 4" id="KW-0238">DNA-binding</keyword>
<dbReference type="SMART" id="SM00411">
    <property type="entry name" value="BHL"/>
    <property type="match status" value="1"/>
</dbReference>
<proteinExistence type="inferred from homology"/>
<dbReference type="AlphaFoldDB" id="A0A0G0XLS5"/>
<accession>A0A0G0XLS5</accession>
<comment type="similarity">
    <text evidence="3">Belongs to the bacterial histone-like protein family.</text>
</comment>
<dbReference type="GO" id="GO:0030261">
    <property type="term" value="P:chromosome condensation"/>
    <property type="evidence" value="ECO:0007669"/>
    <property type="project" value="UniProtKB-KW"/>
</dbReference>
<dbReference type="Pfam" id="PF00216">
    <property type="entry name" value="Bac_DNA_binding"/>
    <property type="match status" value="1"/>
</dbReference>
<keyword evidence="1" id="KW-0226">DNA condensation</keyword>